<dbReference type="InterPro" id="IPR043129">
    <property type="entry name" value="ATPase_NBD"/>
</dbReference>
<accession>W6UFB9</accession>
<dbReference type="InterPro" id="IPR013126">
    <property type="entry name" value="Hsp_70_fam"/>
</dbReference>
<dbReference type="GO" id="GO:0140662">
    <property type="term" value="F:ATP-dependent protein folding chaperone"/>
    <property type="evidence" value="ECO:0007669"/>
    <property type="project" value="InterPro"/>
</dbReference>
<evidence type="ECO:0000256" key="2">
    <source>
        <dbReference type="ARBA" id="ARBA00022741"/>
    </source>
</evidence>
<dbReference type="Pfam" id="PF00012">
    <property type="entry name" value="HSP70"/>
    <property type="match status" value="1"/>
</dbReference>
<dbReference type="PANTHER" id="PTHR19375">
    <property type="entry name" value="HEAT SHOCK PROTEIN 70KDA"/>
    <property type="match status" value="1"/>
</dbReference>
<dbReference type="SUPFAM" id="SSF53067">
    <property type="entry name" value="Actin-like ATPase domain"/>
    <property type="match status" value="1"/>
</dbReference>
<keyword evidence="3" id="KW-0067">ATP-binding</keyword>
<dbReference type="Proteomes" id="UP000019149">
    <property type="component" value="Unassembled WGS sequence"/>
</dbReference>
<proteinExistence type="inferred from homology"/>
<dbReference type="STRING" id="6210.W6UFB9"/>
<dbReference type="GeneID" id="36344031"/>
<evidence type="ECO:0000256" key="1">
    <source>
        <dbReference type="ARBA" id="ARBA00007381"/>
    </source>
</evidence>
<dbReference type="Gene3D" id="3.30.420.40">
    <property type="match status" value="2"/>
</dbReference>
<evidence type="ECO:0000313" key="4">
    <source>
        <dbReference type="EMBL" id="EUB56847.1"/>
    </source>
</evidence>
<evidence type="ECO:0000313" key="5">
    <source>
        <dbReference type="Proteomes" id="UP000019149"/>
    </source>
</evidence>
<comment type="caution">
    <text evidence="4">The sequence shown here is derived from an EMBL/GenBank/DDBJ whole genome shotgun (WGS) entry which is preliminary data.</text>
</comment>
<dbReference type="CTD" id="36344031"/>
<dbReference type="AlphaFoldDB" id="W6UFB9"/>
<dbReference type="Gene3D" id="3.30.30.30">
    <property type="match status" value="1"/>
</dbReference>
<dbReference type="GO" id="GO:0005524">
    <property type="term" value="F:ATP binding"/>
    <property type="evidence" value="ECO:0007669"/>
    <property type="project" value="UniProtKB-KW"/>
</dbReference>
<evidence type="ECO:0000256" key="3">
    <source>
        <dbReference type="ARBA" id="ARBA00022840"/>
    </source>
</evidence>
<dbReference type="OrthoDB" id="3257966at2759"/>
<protein>
    <submittedName>
        <fullName evidence="4">Heat shock cognate protein</fullName>
    </submittedName>
</protein>
<reference evidence="4 5" key="1">
    <citation type="journal article" date="2013" name="Nat. Genet.">
        <title>The genome of the hydatid tapeworm Echinococcus granulosus.</title>
        <authorList>
            <person name="Zheng H."/>
            <person name="Zhang W."/>
            <person name="Zhang L."/>
            <person name="Zhang Z."/>
            <person name="Li J."/>
            <person name="Lu G."/>
            <person name="Zhu Y."/>
            <person name="Wang Y."/>
            <person name="Huang Y."/>
            <person name="Liu J."/>
            <person name="Kang H."/>
            <person name="Chen J."/>
            <person name="Wang L."/>
            <person name="Chen A."/>
            <person name="Yu S."/>
            <person name="Gao Z."/>
            <person name="Jin L."/>
            <person name="Gu W."/>
            <person name="Wang Z."/>
            <person name="Zhao L."/>
            <person name="Shi B."/>
            <person name="Wen H."/>
            <person name="Lin R."/>
            <person name="Jones M.K."/>
            <person name="Brejova B."/>
            <person name="Vinar T."/>
            <person name="Zhao G."/>
            <person name="McManus D.P."/>
            <person name="Chen Z."/>
            <person name="Zhou Y."/>
            <person name="Wang S."/>
        </authorList>
    </citation>
    <scope>NUCLEOTIDE SEQUENCE [LARGE SCALE GENOMIC DNA]</scope>
</reference>
<dbReference type="RefSeq" id="XP_024348043.1">
    <property type="nucleotide sequence ID" value="XM_024497565.1"/>
</dbReference>
<gene>
    <name evidence="4" type="ORF">EGR_08316</name>
</gene>
<keyword evidence="5" id="KW-1185">Reference proteome</keyword>
<keyword evidence="2" id="KW-0547">Nucleotide-binding</keyword>
<keyword evidence="4" id="KW-0346">Stress response</keyword>
<sequence>MQEPRATAALFDSSVGRFNYVLVQSDTKHRRLMSIHSKDKAKFGIEYIVKIKGFVSSILLPKVKNVAEAFMGAKLADAMTTVSAQRQKPMNASKLSSLNVLHIINEPTAATTVCDLDKRVDEESNVPIFHLDVITSLIFFPD</sequence>
<dbReference type="KEGG" id="egl:EGR_08316"/>
<comment type="similarity">
    <text evidence="1">Belongs to the heat shock protein 70 family.</text>
</comment>
<name>W6UFB9_ECHGR</name>
<dbReference type="FunFam" id="3.30.420.40:FF:000028">
    <property type="entry name" value="heat shock 70 kDa protein-like"/>
    <property type="match status" value="1"/>
</dbReference>
<dbReference type="EMBL" id="APAU02000102">
    <property type="protein sequence ID" value="EUB56847.1"/>
    <property type="molecule type" value="Genomic_DNA"/>
</dbReference>
<organism evidence="4 5">
    <name type="scientific">Echinococcus granulosus</name>
    <name type="common">Hydatid tapeworm</name>
    <dbReference type="NCBI Taxonomy" id="6210"/>
    <lineage>
        <taxon>Eukaryota</taxon>
        <taxon>Metazoa</taxon>
        <taxon>Spiralia</taxon>
        <taxon>Lophotrochozoa</taxon>
        <taxon>Platyhelminthes</taxon>
        <taxon>Cestoda</taxon>
        <taxon>Eucestoda</taxon>
        <taxon>Cyclophyllidea</taxon>
        <taxon>Taeniidae</taxon>
        <taxon>Echinococcus</taxon>
        <taxon>Echinococcus granulosus group</taxon>
    </lineage>
</organism>